<reference evidence="1" key="1">
    <citation type="submission" date="2021-03" db="EMBL/GenBank/DDBJ databases">
        <title>Draft genome sequence of rust myrtle Austropuccinia psidii MF-1, a brazilian biotype.</title>
        <authorList>
            <person name="Quecine M.C."/>
            <person name="Pachon D.M.R."/>
            <person name="Bonatelli M.L."/>
            <person name="Correr F.H."/>
            <person name="Franceschini L.M."/>
            <person name="Leite T.F."/>
            <person name="Margarido G.R.A."/>
            <person name="Almeida C.A."/>
            <person name="Ferrarezi J.A."/>
            <person name="Labate C.A."/>
        </authorList>
    </citation>
    <scope>NUCLEOTIDE SEQUENCE</scope>
    <source>
        <strain evidence="1">MF-1</strain>
    </source>
</reference>
<evidence type="ECO:0000313" key="2">
    <source>
        <dbReference type="Proteomes" id="UP000765509"/>
    </source>
</evidence>
<dbReference type="AlphaFoldDB" id="A0A9Q3L5W5"/>
<name>A0A9Q3L5W5_9BASI</name>
<dbReference type="Proteomes" id="UP000765509">
    <property type="component" value="Unassembled WGS sequence"/>
</dbReference>
<proteinExistence type="predicted"/>
<protein>
    <recommendedName>
        <fullName evidence="3">Integrase catalytic domain-containing protein</fullName>
    </recommendedName>
</protein>
<comment type="caution">
    <text evidence="1">The sequence shown here is derived from an EMBL/GenBank/DDBJ whole genome shotgun (WGS) entry which is preliminary data.</text>
</comment>
<keyword evidence="2" id="KW-1185">Reference proteome</keyword>
<evidence type="ECO:0008006" key="3">
    <source>
        <dbReference type="Google" id="ProtNLM"/>
    </source>
</evidence>
<organism evidence="1 2">
    <name type="scientific">Austropuccinia psidii MF-1</name>
    <dbReference type="NCBI Taxonomy" id="1389203"/>
    <lineage>
        <taxon>Eukaryota</taxon>
        <taxon>Fungi</taxon>
        <taxon>Dikarya</taxon>
        <taxon>Basidiomycota</taxon>
        <taxon>Pucciniomycotina</taxon>
        <taxon>Pucciniomycetes</taxon>
        <taxon>Pucciniales</taxon>
        <taxon>Sphaerophragmiaceae</taxon>
        <taxon>Austropuccinia</taxon>
    </lineage>
</organism>
<sequence length="255" mass="28979">MTIVNKAVTLHRNADGLSSWELPKRPENPAHVPANAELQIPIEGIKIKDVGTEFFEESNKGSGKRFGLISNIHKPSTPLIVVHRDWVTALPQGGDRGYNSCLFIVDRYKKTPNILKCHKDDTAMDKSLLTWNRVISHIGLFKNISSDRDPKFTSAYEQTYMSFLVQNYHSKKIIEDMIRRVCPYDLEFEHSDGFNRDLCTLIPALELASKISIHASTGNTPAMLEKEWNPKLPVWELLLCGIKMRQYLEGEITGN</sequence>
<dbReference type="Gene3D" id="3.30.420.10">
    <property type="entry name" value="Ribonuclease H-like superfamily/Ribonuclease H"/>
    <property type="match status" value="1"/>
</dbReference>
<dbReference type="InterPro" id="IPR012337">
    <property type="entry name" value="RNaseH-like_sf"/>
</dbReference>
<dbReference type="InterPro" id="IPR036397">
    <property type="entry name" value="RNaseH_sf"/>
</dbReference>
<accession>A0A9Q3L5W5</accession>
<dbReference type="SUPFAM" id="SSF53098">
    <property type="entry name" value="Ribonuclease H-like"/>
    <property type="match status" value="1"/>
</dbReference>
<evidence type="ECO:0000313" key="1">
    <source>
        <dbReference type="EMBL" id="MBW0592406.1"/>
    </source>
</evidence>
<gene>
    <name evidence="1" type="ORF">O181_132121</name>
</gene>
<dbReference type="OrthoDB" id="2273864at2759"/>
<dbReference type="GO" id="GO:0003676">
    <property type="term" value="F:nucleic acid binding"/>
    <property type="evidence" value="ECO:0007669"/>
    <property type="project" value="InterPro"/>
</dbReference>
<dbReference type="EMBL" id="AVOT02148132">
    <property type="protein sequence ID" value="MBW0592406.1"/>
    <property type="molecule type" value="Genomic_DNA"/>
</dbReference>